<comment type="caution">
    <text evidence="16">The sequence shown here is derived from an EMBL/GenBank/DDBJ whole genome shotgun (WGS) entry which is preliminary data.</text>
</comment>
<evidence type="ECO:0000259" key="14">
    <source>
        <dbReference type="Pfam" id="PF01507"/>
    </source>
</evidence>
<evidence type="ECO:0000256" key="13">
    <source>
        <dbReference type="SAM" id="MobiDB-lite"/>
    </source>
</evidence>
<evidence type="ECO:0000313" key="16">
    <source>
        <dbReference type="EMBL" id="KXX82645.1"/>
    </source>
</evidence>
<evidence type="ECO:0000256" key="7">
    <source>
        <dbReference type="ARBA" id="ARBA00022741"/>
    </source>
</evidence>
<protein>
    <recommendedName>
        <fullName evidence="2">FAD synthase</fullName>
        <ecNumber evidence="2">2.7.7.2</ecNumber>
    </recommendedName>
    <alternativeName>
        <fullName evidence="10">FAD pyrophosphorylase</fullName>
    </alternativeName>
    <alternativeName>
        <fullName evidence="11">FMN adenylyltransferase</fullName>
    </alternativeName>
</protein>
<evidence type="ECO:0000256" key="8">
    <source>
        <dbReference type="ARBA" id="ARBA00022827"/>
    </source>
</evidence>
<dbReference type="OrthoDB" id="270728at2759"/>
<dbReference type="STRING" id="100816.A0A175WGF4"/>
<feature type="region of interest" description="Disordered" evidence="13">
    <location>
        <begin position="9"/>
        <end position="30"/>
    </location>
</feature>
<dbReference type="PANTHER" id="PTHR23293:SF9">
    <property type="entry name" value="FAD SYNTHASE"/>
    <property type="match status" value="1"/>
</dbReference>
<accession>A0A175WGF4</accession>
<keyword evidence="4" id="KW-0288">FMN</keyword>
<evidence type="ECO:0000256" key="11">
    <source>
        <dbReference type="ARBA" id="ARBA00031871"/>
    </source>
</evidence>
<dbReference type="Gene3D" id="3.40.50.620">
    <property type="entry name" value="HUPs"/>
    <property type="match status" value="1"/>
</dbReference>
<evidence type="ECO:0000256" key="4">
    <source>
        <dbReference type="ARBA" id="ARBA00022643"/>
    </source>
</evidence>
<dbReference type="InterPro" id="IPR014729">
    <property type="entry name" value="Rossmann-like_a/b/a_fold"/>
</dbReference>
<keyword evidence="17" id="KW-1185">Reference proteome</keyword>
<evidence type="ECO:0000313" key="17">
    <source>
        <dbReference type="Proteomes" id="UP000078237"/>
    </source>
</evidence>
<reference evidence="16" key="1">
    <citation type="submission" date="2015-06" db="EMBL/GenBank/DDBJ databases">
        <authorList>
            <person name="Hoefler B.C."/>
            <person name="Straight P.D."/>
        </authorList>
    </citation>
    <scope>NUCLEOTIDE SEQUENCE [LARGE SCALE GENOMIC DNA]</scope>
    <source>
        <strain evidence="16">Mm55</strain>
    </source>
</reference>
<dbReference type="GO" id="GO:0003919">
    <property type="term" value="F:FMN adenylyltransferase activity"/>
    <property type="evidence" value="ECO:0007669"/>
    <property type="project" value="UniProtKB-EC"/>
</dbReference>
<evidence type="ECO:0000256" key="9">
    <source>
        <dbReference type="ARBA" id="ARBA00022840"/>
    </source>
</evidence>
<sequence length="280" mass="31449">MIHDPVCRHDDPRINGVAKADASTPAPASPRRTLPDICLELRSKIDAFLCEQIDDDVLRNVQNQVRVSMGVIGEALRRYGADTGLLARLGFSLSFSSTRPSCAQAAVAAGIRIRSPPNPDAPDRPLQAIYIVSAHPFSEVEDFVASSADQYRLDLKRYALPMRPALEAYLKDRPAIKAIFLGTRRTDPHGEFLSHFNPTDEGWPQFMRIHPVIDWHYVEIWAFIRHLRIPFCELYNRGFTSLGGVTDTRPNPALAVSGDAKKFRPAYELKDDDEERLGRD</sequence>
<dbReference type="PANTHER" id="PTHR23293">
    <property type="entry name" value="FAD SYNTHETASE-RELATED FMN ADENYLYLTRANSFERASE"/>
    <property type="match status" value="1"/>
</dbReference>
<reference evidence="17" key="2">
    <citation type="submission" date="2015-06" db="EMBL/GenBank/DDBJ databases">
        <authorList>
            <person name="van de Sande W.W.J."/>
        </authorList>
    </citation>
    <scope>NUCLEOTIDE SEQUENCE [LARGE SCALE GENOMIC DNA]</scope>
    <source>
        <strain evidence="17">mm55</strain>
    </source>
</reference>
<dbReference type="EC" id="2.7.7.2" evidence="2"/>
<keyword evidence="8" id="KW-0274">FAD</keyword>
<evidence type="ECO:0000256" key="1">
    <source>
        <dbReference type="ARBA" id="ARBA00004726"/>
    </source>
</evidence>
<gene>
    <name evidence="16" type="ORF">MMYC01_201052</name>
    <name evidence="15" type="ORF">MMYC01_208492</name>
</gene>
<evidence type="ECO:0000313" key="15">
    <source>
        <dbReference type="EMBL" id="KXX75309.1"/>
    </source>
</evidence>
<keyword evidence="7" id="KW-0547">Nucleotide-binding</keyword>
<organism evidence="16 17">
    <name type="scientific">Madurella mycetomatis</name>
    <dbReference type="NCBI Taxonomy" id="100816"/>
    <lineage>
        <taxon>Eukaryota</taxon>
        <taxon>Fungi</taxon>
        <taxon>Dikarya</taxon>
        <taxon>Ascomycota</taxon>
        <taxon>Pezizomycotina</taxon>
        <taxon>Sordariomycetes</taxon>
        <taxon>Sordariomycetidae</taxon>
        <taxon>Sordariales</taxon>
        <taxon>Sordariales incertae sedis</taxon>
        <taxon>Madurella</taxon>
    </lineage>
</organism>
<keyword evidence="5" id="KW-0808">Transferase</keyword>
<evidence type="ECO:0000256" key="5">
    <source>
        <dbReference type="ARBA" id="ARBA00022679"/>
    </source>
</evidence>
<evidence type="ECO:0000256" key="12">
    <source>
        <dbReference type="ARBA" id="ARBA00049494"/>
    </source>
</evidence>
<keyword evidence="6" id="KW-0548">Nucleotidyltransferase</keyword>
<keyword evidence="9" id="KW-0067">ATP-binding</keyword>
<proteinExistence type="predicted"/>
<dbReference type="AlphaFoldDB" id="A0A175WGF4"/>
<feature type="domain" description="Phosphoadenosine phosphosulphate reductase" evidence="14">
    <location>
        <begin position="162"/>
        <end position="250"/>
    </location>
</feature>
<evidence type="ECO:0000256" key="3">
    <source>
        <dbReference type="ARBA" id="ARBA00022630"/>
    </source>
</evidence>
<dbReference type="CDD" id="cd23948">
    <property type="entry name" value="FAD_synthase"/>
    <property type="match status" value="1"/>
</dbReference>
<dbReference type="InterPro" id="IPR002500">
    <property type="entry name" value="PAPS_reduct_dom"/>
</dbReference>
<dbReference type="EMBL" id="LCTW02000279">
    <property type="protein sequence ID" value="KXX75309.1"/>
    <property type="molecule type" value="Genomic_DNA"/>
</dbReference>
<reference evidence="16 17" key="3">
    <citation type="submission" date="2016-01" db="EMBL/GenBank/DDBJ databases">
        <title>Madurella mycetomatis genome sequencing.</title>
        <authorList>
            <person name="Van De Sande W."/>
        </authorList>
    </citation>
    <scope>NUCLEOTIDE SEQUENCE [LARGE SCALE GENOMIC DNA]</scope>
    <source>
        <strain evidence="16">Mm55</strain>
        <strain evidence="17">mm55</strain>
    </source>
</reference>
<evidence type="ECO:0000256" key="2">
    <source>
        <dbReference type="ARBA" id="ARBA00012393"/>
    </source>
</evidence>
<evidence type="ECO:0000256" key="6">
    <source>
        <dbReference type="ARBA" id="ARBA00022695"/>
    </source>
</evidence>
<dbReference type="GO" id="GO:0005524">
    <property type="term" value="F:ATP binding"/>
    <property type="evidence" value="ECO:0007669"/>
    <property type="project" value="UniProtKB-KW"/>
</dbReference>
<comment type="catalytic activity">
    <reaction evidence="12">
        <text>FMN + ATP + H(+) = FAD + diphosphate</text>
        <dbReference type="Rhea" id="RHEA:17237"/>
        <dbReference type="ChEBI" id="CHEBI:15378"/>
        <dbReference type="ChEBI" id="CHEBI:30616"/>
        <dbReference type="ChEBI" id="CHEBI:33019"/>
        <dbReference type="ChEBI" id="CHEBI:57692"/>
        <dbReference type="ChEBI" id="CHEBI:58210"/>
        <dbReference type="EC" id="2.7.7.2"/>
    </reaction>
</comment>
<keyword evidence="3" id="KW-0285">Flavoprotein</keyword>
<dbReference type="SUPFAM" id="SSF52402">
    <property type="entry name" value="Adenine nucleotide alpha hydrolases-like"/>
    <property type="match status" value="1"/>
</dbReference>
<dbReference type="Proteomes" id="UP000078237">
    <property type="component" value="Unassembled WGS sequence"/>
</dbReference>
<name>A0A175WGF4_9PEZI</name>
<dbReference type="EMBL" id="LCTW02000010">
    <property type="protein sequence ID" value="KXX82645.1"/>
    <property type="molecule type" value="Genomic_DNA"/>
</dbReference>
<comment type="pathway">
    <text evidence="1">Cofactor biosynthesis; FAD biosynthesis; FAD from FMN: step 1/1.</text>
</comment>
<dbReference type="VEuPathDB" id="FungiDB:MMYC01_201052"/>
<dbReference type="VEuPathDB" id="FungiDB:MMYC01_208492"/>
<evidence type="ECO:0000256" key="10">
    <source>
        <dbReference type="ARBA" id="ARBA00031145"/>
    </source>
</evidence>
<dbReference type="Pfam" id="PF01507">
    <property type="entry name" value="PAPS_reduct"/>
    <property type="match status" value="1"/>
</dbReference>
<dbReference type="GO" id="GO:0006747">
    <property type="term" value="P:FAD biosynthetic process"/>
    <property type="evidence" value="ECO:0007669"/>
    <property type="project" value="TreeGrafter"/>
</dbReference>